<feature type="domain" description="Acyl-CoA dehydrogenase/oxidase N-terminal" evidence="9">
    <location>
        <begin position="13"/>
        <end position="124"/>
    </location>
</feature>
<evidence type="ECO:0000256" key="6">
    <source>
        <dbReference type="RuleBase" id="RU362125"/>
    </source>
</evidence>
<keyword evidence="5 6" id="KW-0560">Oxidoreductase</keyword>
<feature type="domain" description="Acyl-CoA oxidase/dehydrogenase middle" evidence="8">
    <location>
        <begin position="128"/>
        <end position="223"/>
    </location>
</feature>
<evidence type="ECO:0000313" key="11">
    <source>
        <dbReference type="Proteomes" id="UP000662857"/>
    </source>
</evidence>
<dbReference type="PANTHER" id="PTHR43884:SF12">
    <property type="entry name" value="ISOVALERYL-COA DEHYDROGENASE, MITOCHONDRIAL-RELATED"/>
    <property type="match status" value="1"/>
</dbReference>
<dbReference type="GO" id="GO:0003995">
    <property type="term" value="F:acyl-CoA dehydrogenase activity"/>
    <property type="evidence" value="ECO:0007669"/>
    <property type="project" value="InterPro"/>
</dbReference>
<dbReference type="InterPro" id="IPR037069">
    <property type="entry name" value="AcylCoA_DH/ox_N_sf"/>
</dbReference>
<dbReference type="PROSITE" id="PS00073">
    <property type="entry name" value="ACYL_COA_DH_2"/>
    <property type="match status" value="1"/>
</dbReference>
<evidence type="ECO:0000259" key="7">
    <source>
        <dbReference type="Pfam" id="PF00441"/>
    </source>
</evidence>
<protein>
    <submittedName>
        <fullName evidence="10">Acyl-CoA dehydrogenase family protein</fullName>
    </submittedName>
</protein>
<dbReference type="Pfam" id="PF02770">
    <property type="entry name" value="Acyl-CoA_dh_M"/>
    <property type="match status" value="1"/>
</dbReference>
<dbReference type="Gene3D" id="1.10.540.10">
    <property type="entry name" value="Acyl-CoA dehydrogenase/oxidase, N-terminal domain"/>
    <property type="match status" value="1"/>
</dbReference>
<dbReference type="Gene3D" id="2.40.110.10">
    <property type="entry name" value="Butyryl-CoA Dehydrogenase, subunit A, domain 2"/>
    <property type="match status" value="1"/>
</dbReference>
<gene>
    <name evidence="10" type="ORF">JQS43_20935</name>
</gene>
<dbReference type="KEGG" id="nhy:JQS43_20935"/>
<proteinExistence type="inferred from homology"/>
<evidence type="ECO:0000256" key="1">
    <source>
        <dbReference type="ARBA" id="ARBA00001974"/>
    </source>
</evidence>
<dbReference type="Gene3D" id="1.20.140.10">
    <property type="entry name" value="Butyryl-CoA Dehydrogenase, subunit A, domain 3"/>
    <property type="match status" value="1"/>
</dbReference>
<dbReference type="Pfam" id="PF00441">
    <property type="entry name" value="Acyl-CoA_dh_1"/>
    <property type="match status" value="1"/>
</dbReference>
<organism evidence="10 11">
    <name type="scientific">Natronosporangium hydrolyticum</name>
    <dbReference type="NCBI Taxonomy" id="2811111"/>
    <lineage>
        <taxon>Bacteria</taxon>
        <taxon>Bacillati</taxon>
        <taxon>Actinomycetota</taxon>
        <taxon>Actinomycetes</taxon>
        <taxon>Micromonosporales</taxon>
        <taxon>Micromonosporaceae</taxon>
        <taxon>Natronosporangium</taxon>
    </lineage>
</organism>
<evidence type="ECO:0000259" key="9">
    <source>
        <dbReference type="Pfam" id="PF02771"/>
    </source>
</evidence>
<evidence type="ECO:0000256" key="3">
    <source>
        <dbReference type="ARBA" id="ARBA00022630"/>
    </source>
</evidence>
<reference evidence="10" key="1">
    <citation type="submission" date="2021-02" db="EMBL/GenBank/DDBJ databases">
        <title>Natrosporangium hydrolyticum gen. nov., sp. nov, a haloalkaliphilic actinobacterium from a soda solonchak soil.</title>
        <authorList>
            <person name="Sorokin D.Y."/>
            <person name="Khijniak T.V."/>
            <person name="Zakharycheva A.P."/>
            <person name="Boueva O.V."/>
            <person name="Ariskina E.V."/>
            <person name="Hahnke R.L."/>
            <person name="Bunk B."/>
            <person name="Sproer C."/>
            <person name="Schumann P."/>
            <person name="Evtushenko L.I."/>
            <person name="Kublanov I.V."/>
        </authorList>
    </citation>
    <scope>NUCLEOTIDE SEQUENCE</scope>
    <source>
        <strain evidence="10">DSM 106523</strain>
    </source>
</reference>
<evidence type="ECO:0000256" key="5">
    <source>
        <dbReference type="ARBA" id="ARBA00023002"/>
    </source>
</evidence>
<dbReference type="Proteomes" id="UP000662857">
    <property type="component" value="Chromosome"/>
</dbReference>
<dbReference type="PIRSF" id="PIRSF016578">
    <property type="entry name" value="HsaA"/>
    <property type="match status" value="1"/>
</dbReference>
<dbReference type="FunFam" id="1.20.140.10:FF:000001">
    <property type="entry name" value="Acyl-CoA dehydrogenase"/>
    <property type="match status" value="1"/>
</dbReference>
<dbReference type="InterPro" id="IPR006091">
    <property type="entry name" value="Acyl-CoA_Oxase/DH_mid-dom"/>
</dbReference>
<name>A0A895YEY6_9ACTN</name>
<dbReference type="InterPro" id="IPR046373">
    <property type="entry name" value="Acyl-CoA_Oxase/DH_mid-dom_sf"/>
</dbReference>
<dbReference type="AlphaFoldDB" id="A0A895YEY6"/>
<dbReference type="InterPro" id="IPR006089">
    <property type="entry name" value="Acyl-CoA_DH_CS"/>
</dbReference>
<dbReference type="InterPro" id="IPR009075">
    <property type="entry name" value="AcylCo_DH/oxidase_C"/>
</dbReference>
<dbReference type="RefSeq" id="WP_239676098.1">
    <property type="nucleotide sequence ID" value="NZ_CP070499.1"/>
</dbReference>
<dbReference type="PROSITE" id="PS00072">
    <property type="entry name" value="ACYL_COA_DH_1"/>
    <property type="match status" value="1"/>
</dbReference>
<sequence length="385" mass="41392">MPDEHLEPEHFQPEHAGFRKLCQDFLAREAVPYHDEWERAGIVSRGFWRAAGAAGLLGVGVPAEYGGAGQPDYRYPQVLAEELIAAGVTAPGIVAHNDIVASYLATRTTAEQRARWLPGLCAGELIAAIALTEPAGGSDLSAMHTTAVRDGDGYLLNGQKTFITNGENADLILVAARTAGQRGAQGVSLFVVERDTTGLRRGEPMAKLGWHASDTCELTFTDCRVPAANLIGKEHAGSAYLMSGMPRERLSIATVALAAAEKVLAAAVAHAQQRHAFGQPIGSLQHNRFTLATLDTEVAIARVFIDRCVRQLNSGRLSVTDAARAKWWTTELQVRVADRAVQLFGGSGYLRDNPIAKEWANSRVQTIYGGSTEVMKELIGRSLGL</sequence>
<evidence type="ECO:0000313" key="10">
    <source>
        <dbReference type="EMBL" id="QSB13979.1"/>
    </source>
</evidence>
<dbReference type="PANTHER" id="PTHR43884">
    <property type="entry name" value="ACYL-COA DEHYDROGENASE"/>
    <property type="match status" value="1"/>
</dbReference>
<comment type="cofactor">
    <cofactor evidence="1 6">
        <name>FAD</name>
        <dbReference type="ChEBI" id="CHEBI:57692"/>
    </cofactor>
</comment>
<evidence type="ECO:0000259" key="8">
    <source>
        <dbReference type="Pfam" id="PF02770"/>
    </source>
</evidence>
<dbReference type="SUPFAM" id="SSF47203">
    <property type="entry name" value="Acyl-CoA dehydrogenase C-terminal domain-like"/>
    <property type="match status" value="1"/>
</dbReference>
<dbReference type="Pfam" id="PF02771">
    <property type="entry name" value="Acyl-CoA_dh_N"/>
    <property type="match status" value="1"/>
</dbReference>
<keyword evidence="4 6" id="KW-0274">FAD</keyword>
<dbReference type="SUPFAM" id="SSF56645">
    <property type="entry name" value="Acyl-CoA dehydrogenase NM domain-like"/>
    <property type="match status" value="1"/>
</dbReference>
<keyword evidence="11" id="KW-1185">Reference proteome</keyword>
<dbReference type="GO" id="GO:0050660">
    <property type="term" value="F:flavin adenine dinucleotide binding"/>
    <property type="evidence" value="ECO:0007669"/>
    <property type="project" value="InterPro"/>
</dbReference>
<comment type="similarity">
    <text evidence="2 6">Belongs to the acyl-CoA dehydrogenase family.</text>
</comment>
<dbReference type="InterPro" id="IPR036250">
    <property type="entry name" value="AcylCo_DH-like_C"/>
</dbReference>
<evidence type="ECO:0000256" key="2">
    <source>
        <dbReference type="ARBA" id="ARBA00009347"/>
    </source>
</evidence>
<dbReference type="EMBL" id="CP070499">
    <property type="protein sequence ID" value="QSB13979.1"/>
    <property type="molecule type" value="Genomic_DNA"/>
</dbReference>
<dbReference type="InterPro" id="IPR013786">
    <property type="entry name" value="AcylCoA_DH/ox_N"/>
</dbReference>
<dbReference type="InterPro" id="IPR009100">
    <property type="entry name" value="AcylCoA_DH/oxidase_NM_dom_sf"/>
</dbReference>
<keyword evidence="3 6" id="KW-0285">Flavoprotein</keyword>
<evidence type="ECO:0000256" key="4">
    <source>
        <dbReference type="ARBA" id="ARBA00022827"/>
    </source>
</evidence>
<dbReference type="FunFam" id="2.40.110.10:FF:000009">
    <property type="entry name" value="Acyl-CoA dehydrogenase"/>
    <property type="match status" value="1"/>
</dbReference>
<accession>A0A895YEY6</accession>
<feature type="domain" description="Acyl-CoA dehydrogenase/oxidase C-terminal" evidence="7">
    <location>
        <begin position="236"/>
        <end position="383"/>
    </location>
</feature>